<keyword evidence="11" id="KW-1185">Reference proteome</keyword>
<evidence type="ECO:0000256" key="5">
    <source>
        <dbReference type="ARBA" id="ARBA00023136"/>
    </source>
</evidence>
<keyword evidence="3" id="KW-0309">Germination</keyword>
<evidence type="ECO:0000259" key="8">
    <source>
        <dbReference type="Pfam" id="PF05504"/>
    </source>
</evidence>
<dbReference type="KEGG" id="hhw:NCTC503_02286"/>
<name>A0A4U9RPJ8_HATHI</name>
<evidence type="ECO:0000259" key="9">
    <source>
        <dbReference type="Pfam" id="PF25198"/>
    </source>
</evidence>
<reference evidence="10 11" key="1">
    <citation type="submission" date="2019-05" db="EMBL/GenBank/DDBJ databases">
        <authorList>
            <consortium name="Pathogen Informatics"/>
        </authorList>
    </citation>
    <scope>NUCLEOTIDE SEQUENCE [LARGE SCALE GENOMIC DNA]</scope>
    <source>
        <strain evidence="10 11">NCTC503</strain>
    </source>
</reference>
<dbReference type="InterPro" id="IPR046953">
    <property type="entry name" value="Spore_GerAC-like_C"/>
</dbReference>
<keyword evidence="6" id="KW-0564">Palmitate</keyword>
<evidence type="ECO:0000256" key="6">
    <source>
        <dbReference type="ARBA" id="ARBA00023139"/>
    </source>
</evidence>
<evidence type="ECO:0000313" key="11">
    <source>
        <dbReference type="Proteomes" id="UP000308489"/>
    </source>
</evidence>
<organism evidence="10 11">
    <name type="scientific">Hathewaya histolytica</name>
    <name type="common">Clostridium histolyticum</name>
    <dbReference type="NCBI Taxonomy" id="1498"/>
    <lineage>
        <taxon>Bacteria</taxon>
        <taxon>Bacillati</taxon>
        <taxon>Bacillota</taxon>
        <taxon>Clostridia</taxon>
        <taxon>Eubacteriales</taxon>
        <taxon>Clostridiaceae</taxon>
        <taxon>Hathewaya</taxon>
    </lineage>
</organism>
<evidence type="ECO:0000256" key="4">
    <source>
        <dbReference type="ARBA" id="ARBA00022729"/>
    </source>
</evidence>
<dbReference type="Gene3D" id="3.30.300.210">
    <property type="entry name" value="Nutrient germinant receptor protein C, domain 3"/>
    <property type="match status" value="1"/>
</dbReference>
<dbReference type="NCBIfam" id="TIGR02887">
    <property type="entry name" value="spore_ger_x_C"/>
    <property type="match status" value="1"/>
</dbReference>
<proteinExistence type="inferred from homology"/>
<evidence type="ECO:0000256" key="3">
    <source>
        <dbReference type="ARBA" id="ARBA00022544"/>
    </source>
</evidence>
<dbReference type="InterPro" id="IPR008844">
    <property type="entry name" value="Spore_GerAC-like"/>
</dbReference>
<gene>
    <name evidence="10" type="primary">gerBC_2</name>
    <name evidence="10" type="ORF">NCTC503_02286</name>
</gene>
<evidence type="ECO:0000256" key="2">
    <source>
        <dbReference type="ARBA" id="ARBA00007886"/>
    </source>
</evidence>
<evidence type="ECO:0000256" key="1">
    <source>
        <dbReference type="ARBA" id="ARBA00004635"/>
    </source>
</evidence>
<dbReference type="GO" id="GO:0016020">
    <property type="term" value="C:membrane"/>
    <property type="evidence" value="ECO:0007669"/>
    <property type="project" value="UniProtKB-SubCell"/>
</dbReference>
<dbReference type="AlphaFoldDB" id="A0A4U9RPJ8"/>
<comment type="similarity">
    <text evidence="2">Belongs to the GerABKC lipoprotein family.</text>
</comment>
<dbReference type="Pfam" id="PF05504">
    <property type="entry name" value="Spore_GerAC"/>
    <property type="match status" value="1"/>
</dbReference>
<dbReference type="GO" id="GO:0009847">
    <property type="term" value="P:spore germination"/>
    <property type="evidence" value="ECO:0007669"/>
    <property type="project" value="InterPro"/>
</dbReference>
<dbReference type="Pfam" id="PF25198">
    <property type="entry name" value="Spore_GerAC_N"/>
    <property type="match status" value="1"/>
</dbReference>
<dbReference type="InterPro" id="IPR057336">
    <property type="entry name" value="GerAC_N"/>
</dbReference>
<feature type="domain" description="Spore germination protein N-terminal" evidence="9">
    <location>
        <begin position="23"/>
        <end position="217"/>
    </location>
</feature>
<keyword evidence="4" id="KW-0732">Signal</keyword>
<evidence type="ECO:0000313" key="10">
    <source>
        <dbReference type="EMBL" id="VTQ94234.1"/>
    </source>
</evidence>
<dbReference type="OrthoDB" id="2569624at2"/>
<dbReference type="PROSITE" id="PS51257">
    <property type="entry name" value="PROKAR_LIPOPROTEIN"/>
    <property type="match status" value="1"/>
</dbReference>
<dbReference type="Proteomes" id="UP000308489">
    <property type="component" value="Chromosome 1"/>
</dbReference>
<comment type="subcellular location">
    <subcellularLocation>
        <location evidence="1">Membrane</location>
        <topology evidence="1">Lipid-anchor</topology>
    </subcellularLocation>
</comment>
<dbReference type="PANTHER" id="PTHR35789">
    <property type="entry name" value="SPORE GERMINATION PROTEIN B3"/>
    <property type="match status" value="1"/>
</dbReference>
<keyword evidence="7" id="KW-0449">Lipoprotein</keyword>
<feature type="domain" description="Spore germination GerAC-like C-terminal" evidence="8">
    <location>
        <begin position="228"/>
        <end position="391"/>
    </location>
</feature>
<sequence>MRNKFKLISILIIISMFLTGCWDKIEIDRRIFVSTIAIDPGKDIDRWKDLKNVNKEDPFQERQIKKLKVTYGFPDISMLGPNIGGAAEEKNIMTEGYSMTDCLSEAISKSSRSVHLGQSKLLILSDSILSYPDIMKEVMDYFKRNPSINRSMNIVIVEGSAEEYENFKPKMERNFQNYVSGLMENSNKTASILPTTLNEFLKLLGDNGSAIVPYMKIDKNKNELILYGIGLIKDYKFIGNLNSVETSDIEILRGKVKSGKKVIYKDGHPIDYSIEGVERKLKIKKIDKNKLEMDIDIKIEGAINGFTVEKDLLSADKIREIEGDFNKSLGVECEKVINMLQYKYNIEPFGIREHIKKYHPYKWREIEKNWEEIYKGANIKVNFDTKIRRIGITR</sequence>
<dbReference type="PANTHER" id="PTHR35789:SF1">
    <property type="entry name" value="SPORE GERMINATION PROTEIN B3"/>
    <property type="match status" value="1"/>
</dbReference>
<dbReference type="RefSeq" id="WP_138210828.1">
    <property type="nucleotide sequence ID" value="NZ_CBCRUQ010000002.1"/>
</dbReference>
<dbReference type="EMBL" id="LR590481">
    <property type="protein sequence ID" value="VTQ94234.1"/>
    <property type="molecule type" value="Genomic_DNA"/>
</dbReference>
<protein>
    <submittedName>
        <fullName evidence="10">Spore germination protein</fullName>
    </submittedName>
</protein>
<accession>A0A4U9RPJ8</accession>
<evidence type="ECO:0000256" key="7">
    <source>
        <dbReference type="ARBA" id="ARBA00023288"/>
    </source>
</evidence>
<dbReference type="InterPro" id="IPR038501">
    <property type="entry name" value="Spore_GerAC_C_sf"/>
</dbReference>
<keyword evidence="5" id="KW-0472">Membrane</keyword>